<reference evidence="3" key="1">
    <citation type="submission" date="2016-06" db="UniProtKB">
        <authorList>
            <consortium name="WormBaseParasite"/>
        </authorList>
    </citation>
    <scope>IDENTIFICATION</scope>
</reference>
<dbReference type="Gene3D" id="3.60.10.10">
    <property type="entry name" value="Endonuclease/exonuclease/phosphatase"/>
    <property type="match status" value="1"/>
</dbReference>
<dbReference type="AlphaFoldDB" id="A0A183TF21"/>
<sequence length="106" mass="12354">MSKLPLVTEDAAWQEVLGPHGLGSCNDNGLLFLRTCVKHRLLLTNTFFRLPMREKATWMHPRSRRWQLLDYVLVRRRDRQDVLVTKAIHDAGGWTDTRLVLSTMIL</sequence>
<organism evidence="3">
    <name type="scientific">Schistocephalus solidus</name>
    <name type="common">Tapeworm</name>
    <dbReference type="NCBI Taxonomy" id="70667"/>
    <lineage>
        <taxon>Eukaryota</taxon>
        <taxon>Metazoa</taxon>
        <taxon>Spiralia</taxon>
        <taxon>Lophotrochozoa</taxon>
        <taxon>Platyhelminthes</taxon>
        <taxon>Cestoda</taxon>
        <taxon>Eucestoda</taxon>
        <taxon>Diphyllobothriidea</taxon>
        <taxon>Diphyllobothriidae</taxon>
        <taxon>Schistocephalus</taxon>
    </lineage>
</organism>
<dbReference type="EMBL" id="UYSU01039568">
    <property type="protein sequence ID" value="VDM01455.1"/>
    <property type="molecule type" value="Genomic_DNA"/>
</dbReference>
<proteinExistence type="predicted"/>
<protein>
    <submittedName>
        <fullName evidence="3">DUF4258 domain-containing protein</fullName>
    </submittedName>
</protein>
<dbReference type="InterPro" id="IPR036691">
    <property type="entry name" value="Endo/exonu/phosph_ase_sf"/>
</dbReference>
<evidence type="ECO:0000313" key="1">
    <source>
        <dbReference type="EMBL" id="VDM01455.1"/>
    </source>
</evidence>
<keyword evidence="2" id="KW-1185">Reference proteome</keyword>
<dbReference type="OrthoDB" id="6242194at2759"/>
<name>A0A183TF21_SCHSO</name>
<evidence type="ECO:0000313" key="3">
    <source>
        <dbReference type="WBParaSite" id="SSLN_0001563301-mRNA-1"/>
    </source>
</evidence>
<reference evidence="1 2" key="2">
    <citation type="submission" date="2018-11" db="EMBL/GenBank/DDBJ databases">
        <authorList>
            <consortium name="Pathogen Informatics"/>
        </authorList>
    </citation>
    <scope>NUCLEOTIDE SEQUENCE [LARGE SCALE GENOMIC DNA]</scope>
    <source>
        <strain evidence="1 2">NST_G2</strain>
    </source>
</reference>
<evidence type="ECO:0000313" key="2">
    <source>
        <dbReference type="Proteomes" id="UP000275846"/>
    </source>
</evidence>
<accession>A0A183TF21</accession>
<dbReference type="WBParaSite" id="SSLN_0001563301-mRNA-1">
    <property type="protein sequence ID" value="SSLN_0001563301-mRNA-1"/>
    <property type="gene ID" value="SSLN_0001563301"/>
</dbReference>
<dbReference type="Proteomes" id="UP000275846">
    <property type="component" value="Unassembled WGS sequence"/>
</dbReference>
<gene>
    <name evidence="1" type="ORF">SSLN_LOCUS15069</name>
</gene>